<keyword evidence="4" id="KW-1185">Reference proteome</keyword>
<sequence length="492" mass="53477">MPTGRASPQSAALRTRTKRKPDPLSTSRSPSSKRDEVISTRRSHAWTTDEDSEGDNVPLRGGVSESPRRLSPRKASRHSPPKRTATSSLLWSILRLVRKVVWTLLPILSPLLPYLLLALTLYLGVAVARSYLAHYLSYFPALLQGPLSHLAELSLPLPHFPRDLSLSTIPSIPCLALGIFCGSRSSPSFELLSAGAARTAATRAHAALDVFEHLLSLGAGDNAGMSLEPVAIWELATAVRYTSSLDDRLFLSERLSELGDKSREVKDHVITLNAQGYNSFHWVVHEFTRLEELITSASSPSATRMSDRQRAEFEQLLSSLFDKISSSLGDLITSLDRAIPSATAASDSAKHIFAALRSEESLKTDELDSIDWFQRMTAAVAASPQGGKKVKALKRDLEITRASAGAVIGVWQALEDTRESLVSYQRHVEHYKAGVVGFHLSGHGLSVEQEVGSLKTVVGEMRATLDEARRRSTGGGVGGRRGGQKAHELPGA</sequence>
<feature type="compositionally biased region" description="Basic residues" evidence="1">
    <location>
        <begin position="70"/>
        <end position="81"/>
    </location>
</feature>
<evidence type="ECO:0000313" key="3">
    <source>
        <dbReference type="EMBL" id="TNY20839.1"/>
    </source>
</evidence>
<evidence type="ECO:0000313" key="4">
    <source>
        <dbReference type="Proteomes" id="UP000311382"/>
    </source>
</evidence>
<protein>
    <submittedName>
        <fullName evidence="3">Proteophosphoglycan ppg4</fullName>
    </submittedName>
</protein>
<evidence type="ECO:0000256" key="1">
    <source>
        <dbReference type="SAM" id="MobiDB-lite"/>
    </source>
</evidence>
<keyword evidence="2" id="KW-0812">Transmembrane</keyword>
<dbReference type="AlphaFoldDB" id="A0A5C5FX06"/>
<keyword evidence="2" id="KW-0472">Membrane</keyword>
<name>A0A5C5FX06_9BASI</name>
<keyword evidence="2" id="KW-1133">Transmembrane helix</keyword>
<comment type="caution">
    <text evidence="3">The sequence shown here is derived from an EMBL/GenBank/DDBJ whole genome shotgun (WGS) entry which is preliminary data.</text>
</comment>
<dbReference type="EMBL" id="SOZI01000056">
    <property type="protein sequence ID" value="TNY20839.1"/>
    <property type="molecule type" value="Genomic_DNA"/>
</dbReference>
<dbReference type="Proteomes" id="UP000311382">
    <property type="component" value="Unassembled WGS sequence"/>
</dbReference>
<evidence type="ECO:0000256" key="2">
    <source>
        <dbReference type="SAM" id="Phobius"/>
    </source>
</evidence>
<feature type="compositionally biased region" description="Polar residues" evidence="1">
    <location>
        <begin position="1"/>
        <end position="12"/>
    </location>
</feature>
<reference evidence="3 4" key="1">
    <citation type="submission" date="2019-03" db="EMBL/GenBank/DDBJ databases">
        <title>Rhodosporidium diobovatum UCD-FST 08-225 genome sequencing, assembly, and annotation.</title>
        <authorList>
            <person name="Fakankun I.U."/>
            <person name="Fristensky B."/>
            <person name="Levin D.B."/>
        </authorList>
    </citation>
    <scope>NUCLEOTIDE SEQUENCE [LARGE SCALE GENOMIC DNA]</scope>
    <source>
        <strain evidence="3 4">UCD-FST 08-225</strain>
    </source>
</reference>
<organism evidence="3 4">
    <name type="scientific">Rhodotorula diobovata</name>
    <dbReference type="NCBI Taxonomy" id="5288"/>
    <lineage>
        <taxon>Eukaryota</taxon>
        <taxon>Fungi</taxon>
        <taxon>Dikarya</taxon>
        <taxon>Basidiomycota</taxon>
        <taxon>Pucciniomycotina</taxon>
        <taxon>Microbotryomycetes</taxon>
        <taxon>Sporidiobolales</taxon>
        <taxon>Sporidiobolaceae</taxon>
        <taxon>Rhodotorula</taxon>
    </lineage>
</organism>
<accession>A0A5C5FX06</accession>
<gene>
    <name evidence="3" type="ORF">DMC30DRAFT_376772</name>
</gene>
<feature type="region of interest" description="Disordered" evidence="1">
    <location>
        <begin position="1"/>
        <end position="83"/>
    </location>
</feature>
<proteinExistence type="predicted"/>
<feature type="region of interest" description="Disordered" evidence="1">
    <location>
        <begin position="468"/>
        <end position="492"/>
    </location>
</feature>
<dbReference type="OrthoDB" id="2526823at2759"/>
<feature type="transmembrane region" description="Helical" evidence="2">
    <location>
        <begin position="100"/>
        <end position="125"/>
    </location>
</feature>